<keyword evidence="2" id="KW-1185">Reference proteome</keyword>
<protein>
    <submittedName>
        <fullName evidence="1">Uncharacterized protein</fullName>
    </submittedName>
</protein>
<evidence type="ECO:0000313" key="2">
    <source>
        <dbReference type="Proteomes" id="UP001597045"/>
    </source>
</evidence>
<reference evidence="2" key="1">
    <citation type="journal article" date="2019" name="Int. J. Syst. Evol. Microbiol.">
        <title>The Global Catalogue of Microorganisms (GCM) 10K type strain sequencing project: providing services to taxonomists for standard genome sequencing and annotation.</title>
        <authorList>
            <consortium name="The Broad Institute Genomics Platform"/>
            <consortium name="The Broad Institute Genome Sequencing Center for Infectious Disease"/>
            <person name="Wu L."/>
            <person name="Ma J."/>
        </authorList>
    </citation>
    <scope>NUCLEOTIDE SEQUENCE [LARGE SCALE GENOMIC DNA]</scope>
    <source>
        <strain evidence="2">JCM 31486</strain>
    </source>
</reference>
<dbReference type="Proteomes" id="UP001597045">
    <property type="component" value="Unassembled WGS sequence"/>
</dbReference>
<dbReference type="EMBL" id="JBHTIS010002509">
    <property type="protein sequence ID" value="MFD1049957.1"/>
    <property type="molecule type" value="Genomic_DNA"/>
</dbReference>
<organism evidence="1 2">
    <name type="scientific">Kibdelosporangium lantanae</name>
    <dbReference type="NCBI Taxonomy" id="1497396"/>
    <lineage>
        <taxon>Bacteria</taxon>
        <taxon>Bacillati</taxon>
        <taxon>Actinomycetota</taxon>
        <taxon>Actinomycetes</taxon>
        <taxon>Pseudonocardiales</taxon>
        <taxon>Pseudonocardiaceae</taxon>
        <taxon>Kibdelosporangium</taxon>
    </lineage>
</organism>
<comment type="caution">
    <text evidence="1">The sequence shown here is derived from an EMBL/GenBank/DDBJ whole genome shotgun (WGS) entry which is preliminary data.</text>
</comment>
<sequence length="84" mass="9183">MRTNEWVNRWDAQQERYVPDREERFAVLCDVVEATLTGVPSPVVLDVVSIPKSEIAPARFASSGAVPVAEGFSVMRGPSPVGVR</sequence>
<proteinExistence type="predicted"/>
<gene>
    <name evidence="1" type="ORF">ACFQ1S_32705</name>
</gene>
<evidence type="ECO:0000313" key="1">
    <source>
        <dbReference type="EMBL" id="MFD1049957.1"/>
    </source>
</evidence>
<name>A0ABW3MIP4_9PSEU</name>
<accession>A0ABW3MIP4</accession>